<dbReference type="InterPro" id="IPR011009">
    <property type="entry name" value="Kinase-like_dom_sf"/>
</dbReference>
<dbReference type="PANTHER" id="PTHR40086:SF1">
    <property type="entry name" value="CELL CYCLE REGULATOR CCRZ"/>
    <property type="match status" value="1"/>
</dbReference>
<dbReference type="AlphaFoldDB" id="A0A9Q5JFD3"/>
<evidence type="ECO:0000259" key="1">
    <source>
        <dbReference type="Pfam" id="PF01636"/>
    </source>
</evidence>
<dbReference type="InterPro" id="IPR002575">
    <property type="entry name" value="Aminoglycoside_PTrfase"/>
</dbReference>
<evidence type="ECO:0000313" key="3">
    <source>
        <dbReference type="Proteomes" id="UP000177273"/>
    </source>
</evidence>
<dbReference type="PANTHER" id="PTHR40086">
    <property type="entry name" value="PHOSPHOTRANSFERASE YTMP-RELATED"/>
    <property type="match status" value="1"/>
</dbReference>
<dbReference type="RefSeq" id="WP_070788222.1">
    <property type="nucleotide sequence ID" value="NZ_MKIQ01000028.1"/>
</dbReference>
<protein>
    <recommendedName>
        <fullName evidence="1">Aminoglycoside phosphotransferase domain-containing protein</fullName>
    </recommendedName>
</protein>
<proteinExistence type="predicted"/>
<evidence type="ECO:0000313" key="2">
    <source>
        <dbReference type="EMBL" id="OFI46285.1"/>
    </source>
</evidence>
<keyword evidence="3" id="KW-1185">Reference proteome</keyword>
<dbReference type="SUPFAM" id="SSF56112">
    <property type="entry name" value="Protein kinase-like (PK-like)"/>
    <property type="match status" value="1"/>
</dbReference>
<gene>
    <name evidence="2" type="ORF">BG262_04525</name>
</gene>
<dbReference type="OrthoDB" id="3171511at2"/>
<comment type="caution">
    <text evidence="2">The sequence shown here is derived from an EMBL/GenBank/DDBJ whole genome shotgun (WGS) entry which is preliminary data.</text>
</comment>
<name>A0A9Q5JFD3_9LACT</name>
<accession>A0A9Q5JFD3</accession>
<feature type="domain" description="Aminoglycoside phosphotransferase" evidence="1">
    <location>
        <begin position="39"/>
        <end position="204"/>
    </location>
</feature>
<dbReference type="Proteomes" id="UP000177273">
    <property type="component" value="Unassembled WGS sequence"/>
</dbReference>
<dbReference type="Pfam" id="PF01636">
    <property type="entry name" value="APH"/>
    <property type="match status" value="1"/>
</dbReference>
<sequence>MLQSDENWQLTPVKGSTGNTFYGTLGSQQAFIKRNATPLLAAVAREEIAPKLLWSRRTRTGDTLSAQEWINGGVLTSAEMTDNQINIVLGKLHRSRNLVDTFMKMGNLAFGPTELLNDCYQDSHENIEKNSFLKNIFDKMREDIPPFDVRECVVVHGDVNHKNWIRSNTQKIYLVDWETAMLADPLVDVSHILSHYIDPRNWNTWLVYSGYKLRPELLKSILWYGQLSFFRQIALYFKEDDIYRVNREIYGLRKFCEAFENI</sequence>
<dbReference type="InterPro" id="IPR052077">
    <property type="entry name" value="CcrZ_PhaseVar_Mediator"/>
</dbReference>
<reference evidence="3" key="1">
    <citation type="submission" date="2016-09" db="EMBL/GenBank/DDBJ databases">
        <title>Draft genome sequence of a novel species of the family Streptococcaceae isolated from flowers.</title>
        <authorList>
            <person name="Chuah L.-O."/>
            <person name="Yap K.-P."/>
            <person name="Thong K.L."/>
            <person name="Liong M.T."/>
            <person name="Ahmad R."/>
            <person name="Rusul G."/>
        </authorList>
    </citation>
    <scope>NUCLEOTIDE SEQUENCE [LARGE SCALE GENOMIC DNA]</scope>
    <source>
        <strain evidence="3">HibF3</strain>
    </source>
</reference>
<dbReference type="Gene3D" id="3.90.1200.10">
    <property type="match status" value="1"/>
</dbReference>
<dbReference type="EMBL" id="MKIQ01000028">
    <property type="protein sequence ID" value="OFI46285.1"/>
    <property type="molecule type" value="Genomic_DNA"/>
</dbReference>
<organism evidence="2 3">
    <name type="scientific">Floricoccus penangensis</name>
    <dbReference type="NCBI Taxonomy" id="1859475"/>
    <lineage>
        <taxon>Bacteria</taxon>
        <taxon>Bacillati</taxon>
        <taxon>Bacillota</taxon>
        <taxon>Bacilli</taxon>
        <taxon>Lactobacillales</taxon>
        <taxon>Streptococcaceae</taxon>
        <taxon>Floricoccus</taxon>
    </lineage>
</organism>